<dbReference type="AlphaFoldDB" id="A0AAV3XJ15"/>
<dbReference type="PANTHER" id="PTHR34235:SF4">
    <property type="entry name" value="SLR0291 PROTEIN"/>
    <property type="match status" value="1"/>
</dbReference>
<accession>A0AAV3XJ15</accession>
<gene>
    <name evidence="1" type="ORF">MiSe_66990</name>
</gene>
<evidence type="ECO:0000313" key="2">
    <source>
        <dbReference type="Proteomes" id="UP001050975"/>
    </source>
</evidence>
<comment type="caution">
    <text evidence="1">The sequence shown here is derived from an EMBL/GenBank/DDBJ whole genome shotgun (WGS) entry which is preliminary data.</text>
</comment>
<reference evidence="1" key="1">
    <citation type="submission" date="2019-10" db="EMBL/GenBank/DDBJ databases">
        <title>Draft genome sequece of Microseira wollei NIES-4236.</title>
        <authorList>
            <person name="Yamaguchi H."/>
            <person name="Suzuki S."/>
            <person name="Kawachi M."/>
        </authorList>
    </citation>
    <scope>NUCLEOTIDE SEQUENCE</scope>
    <source>
        <strain evidence="1">NIES-4236</strain>
    </source>
</reference>
<dbReference type="Proteomes" id="UP001050975">
    <property type="component" value="Unassembled WGS sequence"/>
</dbReference>
<name>A0AAV3XJ15_9CYAN</name>
<evidence type="ECO:0008006" key="3">
    <source>
        <dbReference type="Google" id="ProtNLM"/>
    </source>
</evidence>
<dbReference type="PANTHER" id="PTHR34235">
    <property type="entry name" value="SLR1203 PROTEIN-RELATED"/>
    <property type="match status" value="1"/>
</dbReference>
<dbReference type="Pfam" id="PF01724">
    <property type="entry name" value="DUF29"/>
    <property type="match status" value="1"/>
</dbReference>
<proteinExistence type="predicted"/>
<sequence>MKSVYETDFYAWTQEQVKLLKEQAWHHLDVLNLIEELEDLGRRERQELRNCLGLLLGHLLKWQYQPSNRSNSWLATIREQRREVNLLLKDNPSLKSYLPEALPIADQSGLDLAVRETGIAYDAFPTECPYLLVEQVLDDTFLPEL</sequence>
<organism evidence="1 2">
    <name type="scientific">Microseira wollei NIES-4236</name>
    <dbReference type="NCBI Taxonomy" id="2530354"/>
    <lineage>
        <taxon>Bacteria</taxon>
        <taxon>Bacillati</taxon>
        <taxon>Cyanobacteriota</taxon>
        <taxon>Cyanophyceae</taxon>
        <taxon>Oscillatoriophycideae</taxon>
        <taxon>Aerosakkonematales</taxon>
        <taxon>Aerosakkonemataceae</taxon>
        <taxon>Microseira</taxon>
    </lineage>
</organism>
<dbReference type="Gene3D" id="1.20.1220.20">
    <property type="entry name" value="Uncharcterised protein PF01724"/>
    <property type="match status" value="1"/>
</dbReference>
<keyword evidence="2" id="KW-1185">Reference proteome</keyword>
<protein>
    <recommendedName>
        <fullName evidence="3">DUF29 domain-containing protein</fullName>
    </recommendedName>
</protein>
<dbReference type="RefSeq" id="WP_226588587.1">
    <property type="nucleotide sequence ID" value="NZ_BLAY01000139.1"/>
</dbReference>
<dbReference type="InterPro" id="IPR002636">
    <property type="entry name" value="DUF29"/>
</dbReference>
<dbReference type="EMBL" id="BLAY01000139">
    <property type="protein sequence ID" value="GET41885.1"/>
    <property type="molecule type" value="Genomic_DNA"/>
</dbReference>
<evidence type="ECO:0000313" key="1">
    <source>
        <dbReference type="EMBL" id="GET41885.1"/>
    </source>
</evidence>